<keyword evidence="4" id="KW-0645">Protease</keyword>
<dbReference type="InterPro" id="IPR003709">
    <property type="entry name" value="VanY-like_core_dom"/>
</dbReference>
<feature type="region of interest" description="Disordered" evidence="1">
    <location>
        <begin position="19"/>
        <end position="48"/>
    </location>
</feature>
<keyword evidence="5" id="KW-1185">Reference proteome</keyword>
<reference evidence="4 5" key="1">
    <citation type="journal article" date="2022" name="Evol. Bioinform. Online">
        <title>Draft Genome Sequence of Oceanobacillus jordanicus Strain GSFE11, a Halotolerant Plant Growth-Promoting Bacterial Endophyte Isolated From the Jordan Valley.</title>
        <authorList>
            <person name="Alhindi T."/>
            <person name="Albdaiwi R."/>
        </authorList>
    </citation>
    <scope>NUCLEOTIDE SEQUENCE [LARGE SCALE GENOMIC DNA]</scope>
    <source>
        <strain evidence="4 5">GSFE11</strain>
    </source>
</reference>
<comment type="caution">
    <text evidence="4">The sequence shown here is derived from an EMBL/GenBank/DDBJ whole genome shotgun (WGS) entry which is preliminary data.</text>
</comment>
<dbReference type="SUPFAM" id="SSF55166">
    <property type="entry name" value="Hedgehog/DD-peptidase"/>
    <property type="match status" value="1"/>
</dbReference>
<dbReference type="EMBL" id="JAIFZM010000006">
    <property type="protein sequence ID" value="MCG3419275.1"/>
    <property type="molecule type" value="Genomic_DNA"/>
</dbReference>
<evidence type="ECO:0000313" key="5">
    <source>
        <dbReference type="Proteomes" id="UP001199631"/>
    </source>
</evidence>
<name>A0AAW5B439_9BACI</name>
<dbReference type="InterPro" id="IPR009045">
    <property type="entry name" value="Zn_M74/Hedgehog-like"/>
</dbReference>
<evidence type="ECO:0000256" key="1">
    <source>
        <dbReference type="SAM" id="MobiDB-lite"/>
    </source>
</evidence>
<feature type="domain" description="D-alanyl-D-alanine carboxypeptidase-like core" evidence="3">
    <location>
        <begin position="192"/>
        <end position="320"/>
    </location>
</feature>
<dbReference type="GO" id="GO:0004180">
    <property type="term" value="F:carboxypeptidase activity"/>
    <property type="evidence" value="ECO:0007669"/>
    <property type="project" value="UniProtKB-KW"/>
</dbReference>
<keyword evidence="4" id="KW-0378">Hydrolase</keyword>
<dbReference type="GO" id="GO:0006508">
    <property type="term" value="P:proteolysis"/>
    <property type="evidence" value="ECO:0007669"/>
    <property type="project" value="InterPro"/>
</dbReference>
<dbReference type="Proteomes" id="UP001199631">
    <property type="component" value="Unassembled WGS sequence"/>
</dbReference>
<dbReference type="PANTHER" id="PTHR34385:SF1">
    <property type="entry name" value="PEPTIDOGLYCAN L-ALANYL-D-GLUTAMATE ENDOPEPTIDASE CWLK"/>
    <property type="match status" value="1"/>
</dbReference>
<keyword evidence="4" id="KW-0121">Carboxypeptidase</keyword>
<dbReference type="Pfam" id="PF02557">
    <property type="entry name" value="VanY"/>
    <property type="match status" value="1"/>
</dbReference>
<evidence type="ECO:0000259" key="2">
    <source>
        <dbReference type="Pfam" id="PF01471"/>
    </source>
</evidence>
<dbReference type="InterPro" id="IPR002477">
    <property type="entry name" value="Peptidoglycan-bd-like"/>
</dbReference>
<dbReference type="Gene3D" id="3.30.1380.10">
    <property type="match status" value="1"/>
</dbReference>
<dbReference type="InterPro" id="IPR036365">
    <property type="entry name" value="PGBD-like_sf"/>
</dbReference>
<feature type="domain" description="Peptidoglycan binding-like" evidence="2">
    <location>
        <begin position="62"/>
        <end position="118"/>
    </location>
</feature>
<dbReference type="PANTHER" id="PTHR34385">
    <property type="entry name" value="D-ALANYL-D-ALANINE CARBOXYPEPTIDASE"/>
    <property type="match status" value="1"/>
</dbReference>
<dbReference type="Gene3D" id="1.10.101.10">
    <property type="entry name" value="PGBD-like superfamily/PGBD"/>
    <property type="match status" value="1"/>
</dbReference>
<dbReference type="InterPro" id="IPR058193">
    <property type="entry name" value="VanY/YodJ_core_dom"/>
</dbReference>
<dbReference type="InterPro" id="IPR036366">
    <property type="entry name" value="PGBDSf"/>
</dbReference>
<dbReference type="Pfam" id="PF01471">
    <property type="entry name" value="PG_binding_1"/>
    <property type="match status" value="1"/>
</dbReference>
<gene>
    <name evidence="4" type="ORF">K3T81_08935</name>
</gene>
<sequence>MLKRLSITLAILAVISGCSSNSEEPEEQQDETTSNHQESPADNQEVKEEITAPKEMLQKKDQGEKVTSLQNALRKIGYNLSEEGVYEEATTWAITDLQLQFEELQASGVYNKATQKVLSALLDGSEANFQPGKALPEKAETTTTTNGTPVLSNPYDQLALVNKEFALPADYLPEDLVTPNVRFPFTEELPKKQMRQIAAEKLEELFAAADEAGLDLYAQSGFRSYDRQDAIFTSNVAEHGEEAANNFSARPGESEHQSGLAMDVTSPDVNFQLIIDFGETDEGKWLKKNAAEFGFIIRFPEGKEEITQYQFEPWHIRYVGEKAAKEIMAQGITLEEYYEE</sequence>
<feature type="compositionally biased region" description="Polar residues" evidence="1">
    <location>
        <begin position="31"/>
        <end position="42"/>
    </location>
</feature>
<dbReference type="RefSeq" id="WP_106895630.1">
    <property type="nucleotide sequence ID" value="NZ_JAIFZM010000006.1"/>
</dbReference>
<dbReference type="SUPFAM" id="SSF47090">
    <property type="entry name" value="PGBD-like"/>
    <property type="match status" value="1"/>
</dbReference>
<dbReference type="CDD" id="cd14852">
    <property type="entry name" value="LD-carboxypeptidase"/>
    <property type="match status" value="1"/>
</dbReference>
<evidence type="ECO:0000259" key="3">
    <source>
        <dbReference type="Pfam" id="PF02557"/>
    </source>
</evidence>
<protein>
    <submittedName>
        <fullName evidence="4">D-alanyl-D-alanine carboxypeptidase family protein</fullName>
    </submittedName>
</protein>
<accession>A0AAW5B439</accession>
<dbReference type="AlphaFoldDB" id="A0AAW5B439"/>
<dbReference type="InterPro" id="IPR052179">
    <property type="entry name" value="DD-CPase-like"/>
</dbReference>
<proteinExistence type="predicted"/>
<organism evidence="4 5">
    <name type="scientific">Oceanobacillus jordanicus</name>
    <dbReference type="NCBI Taxonomy" id="2867266"/>
    <lineage>
        <taxon>Bacteria</taxon>
        <taxon>Bacillati</taxon>
        <taxon>Bacillota</taxon>
        <taxon>Bacilli</taxon>
        <taxon>Bacillales</taxon>
        <taxon>Bacillaceae</taxon>
        <taxon>Oceanobacillus</taxon>
    </lineage>
</organism>
<dbReference type="PROSITE" id="PS51257">
    <property type="entry name" value="PROKAR_LIPOPROTEIN"/>
    <property type="match status" value="1"/>
</dbReference>
<evidence type="ECO:0000313" key="4">
    <source>
        <dbReference type="EMBL" id="MCG3419275.1"/>
    </source>
</evidence>